<dbReference type="AlphaFoldDB" id="A0A023BN04"/>
<dbReference type="eggNOG" id="COG0491">
    <property type="taxonomic scope" value="Bacteria"/>
</dbReference>
<protein>
    <recommendedName>
        <fullName evidence="2">Rhodanese domain-containing protein</fullName>
    </recommendedName>
</protein>
<evidence type="ECO:0000256" key="1">
    <source>
        <dbReference type="ARBA" id="ARBA00022723"/>
    </source>
</evidence>
<dbReference type="GO" id="GO:0050313">
    <property type="term" value="F:sulfur dioxygenase activity"/>
    <property type="evidence" value="ECO:0007669"/>
    <property type="project" value="InterPro"/>
</dbReference>
<organism evidence="3 4">
    <name type="scientific">Aquimarina atlantica</name>
    <dbReference type="NCBI Taxonomy" id="1317122"/>
    <lineage>
        <taxon>Bacteria</taxon>
        <taxon>Pseudomonadati</taxon>
        <taxon>Bacteroidota</taxon>
        <taxon>Flavobacteriia</taxon>
        <taxon>Flavobacteriales</taxon>
        <taxon>Flavobacteriaceae</taxon>
        <taxon>Aquimarina</taxon>
    </lineage>
</organism>
<dbReference type="Gene3D" id="3.40.250.10">
    <property type="entry name" value="Rhodanese-like domain"/>
    <property type="match status" value="1"/>
</dbReference>
<dbReference type="SUPFAM" id="SSF52821">
    <property type="entry name" value="Rhodanese/Cell cycle control phosphatase"/>
    <property type="match status" value="1"/>
</dbReference>
<dbReference type="GO" id="GO:0006749">
    <property type="term" value="P:glutathione metabolic process"/>
    <property type="evidence" value="ECO:0007669"/>
    <property type="project" value="InterPro"/>
</dbReference>
<dbReference type="PANTHER" id="PTHR43084">
    <property type="entry name" value="PERSULFIDE DIOXYGENASE ETHE1"/>
    <property type="match status" value="1"/>
</dbReference>
<dbReference type="PANTHER" id="PTHR43084:SF1">
    <property type="entry name" value="PERSULFIDE DIOXYGENASE ETHE1, MITOCHONDRIAL"/>
    <property type="match status" value="1"/>
</dbReference>
<dbReference type="Proteomes" id="UP000023541">
    <property type="component" value="Unassembled WGS sequence"/>
</dbReference>
<dbReference type="InterPro" id="IPR001279">
    <property type="entry name" value="Metallo-B-lactamas"/>
</dbReference>
<dbReference type="STRING" id="1317122.ATO12_07540"/>
<dbReference type="Pfam" id="PF00753">
    <property type="entry name" value="Lactamase_B"/>
    <property type="match status" value="1"/>
</dbReference>
<accession>A0A023BN04</accession>
<dbReference type="Pfam" id="PF00581">
    <property type="entry name" value="Rhodanese"/>
    <property type="match status" value="1"/>
</dbReference>
<dbReference type="SMART" id="SM00450">
    <property type="entry name" value="RHOD"/>
    <property type="match status" value="1"/>
</dbReference>
<comment type="caution">
    <text evidence="3">The sequence shown here is derived from an EMBL/GenBank/DDBJ whole genome shotgun (WGS) entry which is preliminary data.</text>
</comment>
<feature type="domain" description="Rhodanese" evidence="2">
    <location>
        <begin position="18"/>
        <end position="112"/>
    </location>
</feature>
<gene>
    <name evidence="3" type="ORF">ATO12_07540</name>
</gene>
<dbReference type="GO" id="GO:0070813">
    <property type="term" value="P:hydrogen sulfide metabolic process"/>
    <property type="evidence" value="ECO:0007669"/>
    <property type="project" value="TreeGrafter"/>
</dbReference>
<dbReference type="CDD" id="cd00158">
    <property type="entry name" value="RHOD"/>
    <property type="match status" value="1"/>
</dbReference>
<keyword evidence="1" id="KW-0479">Metal-binding</keyword>
<dbReference type="GO" id="GO:0046872">
    <property type="term" value="F:metal ion binding"/>
    <property type="evidence" value="ECO:0007669"/>
    <property type="project" value="UniProtKB-KW"/>
</dbReference>
<dbReference type="InterPro" id="IPR001763">
    <property type="entry name" value="Rhodanese-like_dom"/>
</dbReference>
<dbReference type="SMART" id="SM00849">
    <property type="entry name" value="Lactamase_B"/>
    <property type="match status" value="1"/>
</dbReference>
<dbReference type="InterPro" id="IPR044528">
    <property type="entry name" value="POD-like_MBL-fold"/>
</dbReference>
<evidence type="ECO:0000259" key="2">
    <source>
        <dbReference type="PROSITE" id="PS50206"/>
    </source>
</evidence>
<reference evidence="3 4" key="1">
    <citation type="submission" date="2014-04" db="EMBL/GenBank/DDBJ databases">
        <title>Aquimarina sp. 22II-S11-z7 Genome Sequencing.</title>
        <authorList>
            <person name="Lai Q."/>
        </authorList>
    </citation>
    <scope>NUCLEOTIDE SEQUENCE [LARGE SCALE GENOMIC DNA]</scope>
    <source>
        <strain evidence="3 4">22II-S11-z7</strain>
    </source>
</reference>
<dbReference type="EMBL" id="AQRA01000016">
    <property type="protein sequence ID" value="EZH71442.1"/>
    <property type="molecule type" value="Genomic_DNA"/>
</dbReference>
<dbReference type="SUPFAM" id="SSF56281">
    <property type="entry name" value="Metallo-hydrolase/oxidoreductase"/>
    <property type="match status" value="1"/>
</dbReference>
<dbReference type="PROSITE" id="PS50206">
    <property type="entry name" value="RHODANESE_3"/>
    <property type="match status" value="1"/>
</dbReference>
<dbReference type="eggNOG" id="COG0607">
    <property type="taxonomic scope" value="Bacteria"/>
</dbReference>
<dbReference type="InterPro" id="IPR036873">
    <property type="entry name" value="Rhodanese-like_dom_sf"/>
</dbReference>
<dbReference type="CDD" id="cd07724">
    <property type="entry name" value="POD-like_MBL-fold"/>
    <property type="match status" value="1"/>
</dbReference>
<evidence type="ECO:0000313" key="4">
    <source>
        <dbReference type="Proteomes" id="UP000023541"/>
    </source>
</evidence>
<name>A0A023BN04_9FLAO</name>
<evidence type="ECO:0000313" key="3">
    <source>
        <dbReference type="EMBL" id="EZH71442.1"/>
    </source>
</evidence>
<dbReference type="InterPro" id="IPR036866">
    <property type="entry name" value="RibonucZ/Hydroxyglut_hydro"/>
</dbReference>
<dbReference type="Gene3D" id="3.60.15.10">
    <property type="entry name" value="Ribonuclease Z/Hydroxyacylglutathione hydrolase-like"/>
    <property type="match status" value="1"/>
</dbReference>
<proteinExistence type="predicted"/>
<keyword evidence="4" id="KW-1185">Reference proteome</keyword>
<dbReference type="InterPro" id="IPR051682">
    <property type="entry name" value="Mito_Persulfide_Diox"/>
</dbReference>
<sequence length="369" mass="41158">MKNTKTIKVADLRTLLENKIPIQILDVRPKEERKEWKIPESDFVDVYTQLKAGEKNLFSGINFSKDIPVVTVCGAGKTSLIAAEQLQERGIKAYSLEGGMRQWTTAWNTAQTKDSQETTIIQIRRTGKGCLSYILENNGEAIIIDASIDSNVYTNIAQQNNWTIKYVIDTHIHADHFSRGKQLAEKSNAILLLPNQNIVTYKFEPIIDGTILNFGNAKLEAIHTPGHTHESYSYLVNNESLFSGDTLFTTGVGRPDLKATKEIAKQKASLLYQSLQKLVKLQSSLIVYPGHISQPVSFDNNMVCSSLEDIHNNVKVLQLNEEDFINSLLQKIPETPPNYEEIVKLNIKGSAKGADLIELEAGANRCAIS</sequence>